<dbReference type="Pfam" id="PF10099">
    <property type="entry name" value="RskA_C"/>
    <property type="match status" value="1"/>
</dbReference>
<dbReference type="Proteomes" id="UP001139971">
    <property type="component" value="Unassembled WGS sequence"/>
</dbReference>
<dbReference type="PANTHER" id="PTHR37461">
    <property type="entry name" value="ANTI-SIGMA-K FACTOR RSKA"/>
    <property type="match status" value="1"/>
</dbReference>
<dbReference type="EMBL" id="JAOVZO020000023">
    <property type="protein sequence ID" value="MDC8016115.1"/>
    <property type="molecule type" value="Genomic_DNA"/>
</dbReference>
<keyword evidence="3" id="KW-1185">Reference proteome</keyword>
<evidence type="ECO:0000313" key="2">
    <source>
        <dbReference type="EMBL" id="MDC8016115.1"/>
    </source>
</evidence>
<dbReference type="GO" id="GO:0005886">
    <property type="term" value="C:plasma membrane"/>
    <property type="evidence" value="ECO:0007669"/>
    <property type="project" value="InterPro"/>
</dbReference>
<dbReference type="InterPro" id="IPR018764">
    <property type="entry name" value="RskA_C"/>
</dbReference>
<gene>
    <name evidence="2" type="ORF">OD750_026615</name>
</gene>
<comment type="caution">
    <text evidence="2">The sequence shown here is derived from an EMBL/GenBank/DDBJ whole genome shotgun (WGS) entry which is preliminary data.</text>
</comment>
<dbReference type="GO" id="GO:0006417">
    <property type="term" value="P:regulation of translation"/>
    <property type="evidence" value="ECO:0007669"/>
    <property type="project" value="TreeGrafter"/>
</dbReference>
<dbReference type="AlphaFoldDB" id="A0A9X3YRC9"/>
<sequence>MNSPTDDIDTSDRSPPGDDLLAAELMLGLLEPDERRRAAARAETDPAFARLVDGWDQRFAPWLVRVEPVAPSAALWPRIRRDLGWEAPPQRARAPLWGSLLLWRCATAVAAGVALAVVLLRPAVVPPTETAAARPVTTLAHDDGRAAWLVTVDATQGKVFVVPVPGTVSPGERICELWIIPSGGAPISLGAVSDRKAHTVDIAEALRARLAAGAVLAVTLEDRQGVPHAAPAGPIVAKGEILDI</sequence>
<evidence type="ECO:0000313" key="3">
    <source>
        <dbReference type="Proteomes" id="UP001139971"/>
    </source>
</evidence>
<evidence type="ECO:0000259" key="1">
    <source>
        <dbReference type="Pfam" id="PF10099"/>
    </source>
</evidence>
<reference evidence="2" key="1">
    <citation type="submission" date="2023-02" db="EMBL/GenBank/DDBJ databases">
        <title>Tahibacter soli sp. nov. isolated from soil.</title>
        <authorList>
            <person name="Baek J.H."/>
            <person name="Lee J.K."/>
            <person name="Choi D.G."/>
            <person name="Jeon C.O."/>
        </authorList>
    </citation>
    <scope>NUCLEOTIDE SEQUENCE</scope>
    <source>
        <strain evidence="2">BL</strain>
    </source>
</reference>
<organism evidence="2 3">
    <name type="scientific">Tahibacter soli</name>
    <dbReference type="NCBI Taxonomy" id="2983605"/>
    <lineage>
        <taxon>Bacteria</taxon>
        <taxon>Pseudomonadati</taxon>
        <taxon>Pseudomonadota</taxon>
        <taxon>Gammaproteobacteria</taxon>
        <taxon>Lysobacterales</taxon>
        <taxon>Rhodanobacteraceae</taxon>
        <taxon>Tahibacter</taxon>
    </lineage>
</organism>
<dbReference type="RefSeq" id="WP_263542598.1">
    <property type="nucleotide sequence ID" value="NZ_JAOVZO020000023.1"/>
</dbReference>
<name>A0A9X3YRC9_9GAMM</name>
<proteinExistence type="predicted"/>
<dbReference type="GO" id="GO:0016989">
    <property type="term" value="F:sigma factor antagonist activity"/>
    <property type="evidence" value="ECO:0007669"/>
    <property type="project" value="TreeGrafter"/>
</dbReference>
<feature type="domain" description="Anti-sigma K factor RskA C-terminal" evidence="1">
    <location>
        <begin position="107"/>
        <end position="235"/>
    </location>
</feature>
<dbReference type="InterPro" id="IPR051474">
    <property type="entry name" value="Anti-sigma-K/W_factor"/>
</dbReference>
<accession>A0A9X3YRC9</accession>
<protein>
    <submittedName>
        <fullName evidence="2">Anti-sigma factor</fullName>
    </submittedName>
</protein>
<dbReference type="PANTHER" id="PTHR37461:SF1">
    <property type="entry name" value="ANTI-SIGMA-K FACTOR RSKA"/>
    <property type="match status" value="1"/>
</dbReference>